<evidence type="ECO:0000256" key="1">
    <source>
        <dbReference type="SAM" id="MobiDB-lite"/>
    </source>
</evidence>
<proteinExistence type="predicted"/>
<dbReference type="Proteomes" id="UP001296104">
    <property type="component" value="Unassembled WGS sequence"/>
</dbReference>
<protein>
    <submittedName>
        <fullName evidence="2">Uncharacterized protein</fullName>
    </submittedName>
</protein>
<feature type="compositionally biased region" description="Acidic residues" evidence="1">
    <location>
        <begin position="304"/>
        <end position="313"/>
    </location>
</feature>
<feature type="compositionally biased region" description="Polar residues" evidence="1">
    <location>
        <begin position="245"/>
        <end position="255"/>
    </location>
</feature>
<dbReference type="AlphaFoldDB" id="A0AAI8YUF7"/>
<keyword evidence="3" id="KW-1185">Reference proteome</keyword>
<feature type="region of interest" description="Disordered" evidence="1">
    <location>
        <begin position="363"/>
        <end position="383"/>
    </location>
</feature>
<accession>A0AAI8YUF7</accession>
<evidence type="ECO:0000313" key="2">
    <source>
        <dbReference type="EMBL" id="CAK3883486.1"/>
    </source>
</evidence>
<feature type="region of interest" description="Disordered" evidence="1">
    <location>
        <begin position="338"/>
        <end position="357"/>
    </location>
</feature>
<feature type="compositionally biased region" description="Polar residues" evidence="1">
    <location>
        <begin position="287"/>
        <end position="296"/>
    </location>
</feature>
<feature type="region of interest" description="Disordered" evidence="1">
    <location>
        <begin position="280"/>
        <end position="328"/>
    </location>
</feature>
<feature type="compositionally biased region" description="Basic and acidic residues" evidence="1">
    <location>
        <begin position="370"/>
        <end position="383"/>
    </location>
</feature>
<comment type="caution">
    <text evidence="2">The sequence shown here is derived from an EMBL/GenBank/DDBJ whole genome shotgun (WGS) entry which is preliminary data.</text>
</comment>
<feature type="region of interest" description="Disordered" evidence="1">
    <location>
        <begin position="18"/>
        <end position="56"/>
    </location>
</feature>
<gene>
    <name evidence="2" type="ORF">LECACI_7A002185</name>
</gene>
<feature type="compositionally biased region" description="Polar residues" evidence="1">
    <location>
        <begin position="29"/>
        <end position="56"/>
    </location>
</feature>
<organism evidence="2 3">
    <name type="scientific">Lecanosticta acicola</name>
    <dbReference type="NCBI Taxonomy" id="111012"/>
    <lineage>
        <taxon>Eukaryota</taxon>
        <taxon>Fungi</taxon>
        <taxon>Dikarya</taxon>
        <taxon>Ascomycota</taxon>
        <taxon>Pezizomycotina</taxon>
        <taxon>Dothideomycetes</taxon>
        <taxon>Dothideomycetidae</taxon>
        <taxon>Mycosphaerellales</taxon>
        <taxon>Mycosphaerellaceae</taxon>
        <taxon>Lecanosticta</taxon>
    </lineage>
</organism>
<name>A0AAI8YUF7_9PEZI</name>
<reference evidence="2" key="1">
    <citation type="submission" date="2023-11" db="EMBL/GenBank/DDBJ databases">
        <authorList>
            <person name="Alioto T."/>
            <person name="Alioto T."/>
            <person name="Gomez Garrido J."/>
        </authorList>
    </citation>
    <scope>NUCLEOTIDE SEQUENCE</scope>
</reference>
<feature type="region of interest" description="Disordered" evidence="1">
    <location>
        <begin position="243"/>
        <end position="267"/>
    </location>
</feature>
<dbReference type="EMBL" id="CAVMBE010000009">
    <property type="protein sequence ID" value="CAK3883486.1"/>
    <property type="molecule type" value="Genomic_DNA"/>
</dbReference>
<sequence length="383" mass="42342">MPSSRGISISLQSQYDARTIPEWPPPPTTSTASLGSHNLDHSANNPDATPTDTTSANTAEAHIPIYRGSQLWINYTCPDPHDTSSADTMYYYFKLLIGEQCMFSWGVGEEDNWSGRVTFGIFDGGTDFEGRRVLEKRALFFPKDEGEGKGGFEIRVFRSKARKGETMRLERYDGATAGQGLHLVNSGRMRKGEPRRVYTYALIDSKDEPYAVFKYRCASSRQLQEMGVDLDGADDRDSILGIAASSENGSPSNGCHKSPPAPAVPRDDLTAANRLSFPPRLRLTPSAWRQGTQSPVKKSRAEDESAFSEEEFEALYVTETEPKSNRLPMFERLGNKHSGEEEAIGVPPAGTVKASVTGSLRGLASRFRRRGDSRDEQKGVQER</sequence>
<evidence type="ECO:0000313" key="3">
    <source>
        <dbReference type="Proteomes" id="UP001296104"/>
    </source>
</evidence>